<evidence type="ECO:0008006" key="3">
    <source>
        <dbReference type="Google" id="ProtNLM"/>
    </source>
</evidence>
<dbReference type="EMBL" id="MDZB01000131">
    <property type="protein sequence ID" value="OGX83375.1"/>
    <property type="molecule type" value="Genomic_DNA"/>
</dbReference>
<dbReference type="STRING" id="1908237.BEN47_03535"/>
<comment type="caution">
    <text evidence="1">The sequence shown here is derived from an EMBL/GenBank/DDBJ whole genome shotgun (WGS) entry which is preliminary data.</text>
</comment>
<organism evidence="1 2">
    <name type="scientific">Hymenobacter lapidarius</name>
    <dbReference type="NCBI Taxonomy" id="1908237"/>
    <lineage>
        <taxon>Bacteria</taxon>
        <taxon>Pseudomonadati</taxon>
        <taxon>Bacteroidota</taxon>
        <taxon>Cytophagia</taxon>
        <taxon>Cytophagales</taxon>
        <taxon>Hymenobacteraceae</taxon>
        <taxon>Hymenobacter</taxon>
    </lineage>
</organism>
<keyword evidence="2" id="KW-1185">Reference proteome</keyword>
<evidence type="ECO:0000313" key="1">
    <source>
        <dbReference type="EMBL" id="OGX83375.1"/>
    </source>
</evidence>
<sequence>MVPVHACCASAVLDLHYDDENAWLYLDWKGPQELELVQAACQDVLAFIKQTGARKALNDNTHITETSWDLARWVGYDFIPQVAAAGLEYIAWVCSPLLSCRTNLGLMSSFSDQKPQVAVFDEIAAAYGWLNSVHASGPARATSPSGT</sequence>
<evidence type="ECO:0000313" key="2">
    <source>
        <dbReference type="Proteomes" id="UP000176294"/>
    </source>
</evidence>
<accession>A0A1G1SXL8</accession>
<reference evidence="1 2" key="1">
    <citation type="submission" date="2016-08" db="EMBL/GenBank/DDBJ databases">
        <title>Hymenobacter coccineus sp. nov., Hymenobacter lapidarius sp. nov. and Hymenobacter glacialis sp. nov., isolated from Antarctic soil.</title>
        <authorList>
            <person name="Sedlacek I."/>
            <person name="Kralova S."/>
            <person name="Kyrova K."/>
            <person name="Maslanova I."/>
            <person name="Stankova E."/>
            <person name="Vrbovska V."/>
            <person name="Nemec M."/>
            <person name="Bartak M."/>
            <person name="Svec P."/>
            <person name="Busse H.-J."/>
            <person name="Pantucek R."/>
        </authorList>
    </citation>
    <scope>NUCLEOTIDE SEQUENCE [LARGE SCALE GENOMIC DNA]</scope>
    <source>
        <strain evidence="1 2">CCM 8643</strain>
    </source>
</reference>
<name>A0A1G1SXL8_9BACT</name>
<dbReference type="RefSeq" id="WP_070729300.1">
    <property type="nucleotide sequence ID" value="NZ_MDZB01000131.1"/>
</dbReference>
<dbReference type="AlphaFoldDB" id="A0A1G1SXL8"/>
<dbReference type="Proteomes" id="UP000176294">
    <property type="component" value="Unassembled WGS sequence"/>
</dbReference>
<gene>
    <name evidence="1" type="ORF">BEN47_03535</name>
</gene>
<protein>
    <recommendedName>
        <fullName evidence="3">STAS/SEC14 domain-containing protein</fullName>
    </recommendedName>
</protein>
<dbReference type="OrthoDB" id="893408at2"/>
<proteinExistence type="predicted"/>